<reference evidence="2" key="1">
    <citation type="submission" date="2015-09" db="EMBL/GenBank/DDBJ databases">
        <authorList>
            <consortium name="Pathogen Informatics"/>
        </authorList>
    </citation>
    <scope>NUCLEOTIDE SEQUENCE [LARGE SCALE GENOMIC DNA]</scope>
    <source>
        <strain evidence="2">Lake Konstanz</strain>
    </source>
</reference>
<dbReference type="Proteomes" id="UP000051952">
    <property type="component" value="Unassembled WGS sequence"/>
</dbReference>
<gene>
    <name evidence="1" type="ORF">BSAL_03510</name>
</gene>
<dbReference type="EMBL" id="CYKH01000182">
    <property type="protein sequence ID" value="CUE76194.1"/>
    <property type="molecule type" value="Genomic_DNA"/>
</dbReference>
<keyword evidence="2" id="KW-1185">Reference proteome</keyword>
<proteinExistence type="predicted"/>
<organism evidence="1 2">
    <name type="scientific">Bodo saltans</name>
    <name type="common">Flagellated protozoan</name>
    <dbReference type="NCBI Taxonomy" id="75058"/>
    <lineage>
        <taxon>Eukaryota</taxon>
        <taxon>Discoba</taxon>
        <taxon>Euglenozoa</taxon>
        <taxon>Kinetoplastea</taxon>
        <taxon>Metakinetoplastina</taxon>
        <taxon>Eubodonida</taxon>
        <taxon>Bodonidae</taxon>
        <taxon>Bodo</taxon>
    </lineage>
</organism>
<evidence type="ECO:0000313" key="1">
    <source>
        <dbReference type="EMBL" id="CUE76194.1"/>
    </source>
</evidence>
<name>A0A0S4IJ70_BODSA</name>
<dbReference type="VEuPathDB" id="TriTrypDB:BSAL_03510"/>
<protein>
    <submittedName>
        <fullName evidence="1">Uncharacterized protein</fullName>
    </submittedName>
</protein>
<accession>A0A0S4IJ70</accession>
<dbReference type="AlphaFoldDB" id="A0A0S4IJ70"/>
<sequence>MRAVEQSFSHWASQLSHKRPRLSVIRVCYKPSAIDYLKIPIFRIDVDSATKTERDVAFQYLWFLRWGMGYRGPNRNCEVVVDKQGIPLTGWLVSPEGESNFQRRARRSTILRALSSGYHLYHKASAARYRHGQKFLPAHLKNDMWFSVATSEESWESRLSYFASRDGDSLCAALIHRMTIDSSRTNKFPVQLLLATATVARTRGPSHLQQKIIDDCVDAISTQPLLCWKELLATSQSISAMSFGERQGDGPGSCTVVAPGGRSLWQRIVSSSMTSSLPGQIVLLMRNPKDVASVDTLLVDTSIRLEVLLPLLEQEVHYPGAQRVLCEILLLVNFLWRFQACEEATLTQLRSVAKVVSEACGRCIATANSSREERRNSVGNPREVASVTDKVETRCQVSETSCLALSGALLDISLPSTSMLSMNARNYDVVAQSQTFDVDFPVLYHRRRCEFLIGDAPDSELCNYTLALLAASVSLLMKRRNEPEALQLGSQLERLLKTSLWEHYSRFGFFCQFSKVADDFFFDVCSLNVPSAVTCAVAPRNLSDTVKILSIDFGEDTKLSPLARALSSLFYTSVGAAFADIFRPIRLPLIKGPVPSRPVAPPSGILVALDVVLPWVDQNHHAALRDAFQNISIAMPEADMLYDTLQLIASAKCANGVVAKALRASICQSIGFIVRKERVAVVITSADDVLECFQREILASRGRLKKRM</sequence>
<evidence type="ECO:0000313" key="2">
    <source>
        <dbReference type="Proteomes" id="UP000051952"/>
    </source>
</evidence>